<keyword evidence="9" id="KW-0902">Two-component regulatory system</keyword>
<dbReference type="SMART" id="SM00388">
    <property type="entry name" value="HisKA"/>
    <property type="match status" value="1"/>
</dbReference>
<dbReference type="PANTHER" id="PTHR43047:SF64">
    <property type="entry name" value="HISTIDINE KINASE CONTAINING CHEY-HOMOLOGOUS RECEIVER DOMAIN AND PAS DOMAIN-RELATED"/>
    <property type="match status" value="1"/>
</dbReference>
<comment type="subunit">
    <text evidence="10">At low DSF concentrations, interacts with RpfF.</text>
</comment>
<organism evidence="15 16">
    <name type="scientific">Vibrio natriegens NBRC 15636 = ATCC 14048 = DSM 759</name>
    <dbReference type="NCBI Taxonomy" id="1219067"/>
    <lineage>
        <taxon>Bacteria</taxon>
        <taxon>Pseudomonadati</taxon>
        <taxon>Pseudomonadota</taxon>
        <taxon>Gammaproteobacteria</taxon>
        <taxon>Vibrionales</taxon>
        <taxon>Vibrionaceae</taxon>
        <taxon>Vibrio</taxon>
    </lineage>
</organism>
<dbReference type="PRINTS" id="PR00344">
    <property type="entry name" value="BCTRLSENSOR"/>
</dbReference>
<dbReference type="InterPro" id="IPR004358">
    <property type="entry name" value="Sig_transdc_His_kin-like_C"/>
</dbReference>
<dbReference type="GO" id="GO:0016787">
    <property type="term" value="F:hydrolase activity"/>
    <property type="evidence" value="ECO:0007669"/>
    <property type="project" value="UniProtKB-KW"/>
</dbReference>
<dbReference type="SUPFAM" id="SSF55874">
    <property type="entry name" value="ATPase domain of HSP90 chaperone/DNA topoisomerase II/histidine kinase"/>
    <property type="match status" value="1"/>
</dbReference>
<evidence type="ECO:0000256" key="8">
    <source>
        <dbReference type="ARBA" id="ARBA00022840"/>
    </source>
</evidence>
<dbReference type="KEGG" id="vna:PN96_05705"/>
<comment type="catalytic activity">
    <reaction evidence="1">
        <text>ATP + protein L-histidine = ADP + protein N-phospho-L-histidine.</text>
        <dbReference type="EC" id="2.7.13.3"/>
    </reaction>
</comment>
<evidence type="ECO:0000256" key="5">
    <source>
        <dbReference type="ARBA" id="ARBA00022741"/>
    </source>
</evidence>
<dbReference type="InterPro" id="IPR003661">
    <property type="entry name" value="HisK_dim/P_dom"/>
</dbReference>
<dbReference type="EMBL" id="CP016345">
    <property type="protein sequence ID" value="ANQ12640.1"/>
    <property type="molecule type" value="Genomic_DNA"/>
</dbReference>
<dbReference type="InterPro" id="IPR011006">
    <property type="entry name" value="CheY-like_superfamily"/>
</dbReference>
<dbReference type="GeneID" id="70912278"/>
<keyword evidence="6 15" id="KW-0418">Kinase</keyword>
<dbReference type="PROSITE" id="PS50109">
    <property type="entry name" value="HIS_KIN"/>
    <property type="match status" value="1"/>
</dbReference>
<dbReference type="AlphaFoldDB" id="A0AAN0Y3I1"/>
<dbReference type="InterPro" id="IPR036097">
    <property type="entry name" value="HisK_dim/P_sf"/>
</dbReference>
<accession>A0AAN0Y3I1</accession>
<reference evidence="15 16" key="1">
    <citation type="submission" date="2016-07" db="EMBL/GenBank/DDBJ databases">
        <title>Developing Vibrio natriegens as a novel, fast-growing host for biotechnology.</title>
        <authorList>
            <person name="Weinstock M.T."/>
            <person name="Hesek E.D."/>
            <person name="Wilson C.M."/>
            <person name="Gibson D.G."/>
        </authorList>
    </citation>
    <scope>NUCLEOTIDE SEQUENCE [LARGE SCALE GENOMIC DNA]</scope>
    <source>
        <strain evidence="15 16">ATCC 14048</strain>
    </source>
</reference>
<evidence type="ECO:0000256" key="11">
    <source>
        <dbReference type="ARBA" id="ARBA00068150"/>
    </source>
</evidence>
<evidence type="ECO:0000256" key="10">
    <source>
        <dbReference type="ARBA" id="ARBA00064003"/>
    </source>
</evidence>
<dbReference type="EC" id="2.7.13.3" evidence="2"/>
<sequence>MKDKYLETYQQEALQEALVELQQAKHREKLLADENKAILSAISAMSEAKNRNEIFSGLNTVLKKYINFEDFIVITRDDNRQSFKTLISTNSVFDTVNWLHGNTMERALNGECVLLFEPLRLGEFSNLNIFVKNHVNSVILTGIRSEVTQNIILLIGAQKGHFSIENKETLRRFRPLIERAVIDIETKEKLQRIVDVRTTELAKAREEAELANQSKSEFLAMMSHEIRTPLNSVLGMLDILRQSTLSNEQFEALCQMESSAELLLAIISDILDLSKIESGSFQLHEQWTNLSDAVTFVISQQKQIAISKNLNFNLDCRIPQDKQYWIDSTRLSQVLFNLIGNAIKFTDSGTVSVSVLEQKDELIISVSDTGIGISKAKQARLFTAFHQGDRSITRRFGGTGLGLAITKHLVEMMRGTIIVDSKEHVGSSFTIKIPVLTRLHQNRPVKIEANSPVKALNLLVVEDTHSNQLVIKLILNKLGHNVHISSHGEEALAFLEDNSDSIDIILMDVSMPVMDGITATRLIREKGITIPIIALTAHALESDRDKCLEAGMDSFISKPVRRQDIYEAIQVFVEND</sequence>
<proteinExistence type="predicted"/>
<dbReference type="Gene3D" id="3.30.565.10">
    <property type="entry name" value="Histidine kinase-like ATPase, C-terminal domain"/>
    <property type="match status" value="1"/>
</dbReference>
<dbReference type="PANTHER" id="PTHR43047">
    <property type="entry name" value="TWO-COMPONENT HISTIDINE PROTEIN KINASE"/>
    <property type="match status" value="1"/>
</dbReference>
<evidence type="ECO:0000256" key="6">
    <source>
        <dbReference type="ARBA" id="ARBA00022777"/>
    </source>
</evidence>
<dbReference type="InterPro" id="IPR001789">
    <property type="entry name" value="Sig_transdc_resp-reg_receiver"/>
</dbReference>
<evidence type="ECO:0000259" key="14">
    <source>
        <dbReference type="PROSITE" id="PS50110"/>
    </source>
</evidence>
<keyword evidence="3 12" id="KW-0597">Phosphoprotein</keyword>
<evidence type="ECO:0000259" key="13">
    <source>
        <dbReference type="PROSITE" id="PS50109"/>
    </source>
</evidence>
<gene>
    <name evidence="15" type="ORF">BA890_07640</name>
</gene>
<dbReference type="FunFam" id="1.10.287.130:FF:000002">
    <property type="entry name" value="Two-component osmosensing histidine kinase"/>
    <property type="match status" value="1"/>
</dbReference>
<dbReference type="Pfam" id="PF02518">
    <property type="entry name" value="HATPase_c"/>
    <property type="match status" value="1"/>
</dbReference>
<dbReference type="InterPro" id="IPR003594">
    <property type="entry name" value="HATPase_dom"/>
</dbReference>
<dbReference type="Gene3D" id="1.10.287.130">
    <property type="match status" value="1"/>
</dbReference>
<evidence type="ECO:0000256" key="4">
    <source>
        <dbReference type="ARBA" id="ARBA00022679"/>
    </source>
</evidence>
<feature type="domain" description="Histidine kinase" evidence="13">
    <location>
        <begin position="221"/>
        <end position="437"/>
    </location>
</feature>
<evidence type="ECO:0000256" key="9">
    <source>
        <dbReference type="ARBA" id="ARBA00023012"/>
    </source>
</evidence>
<dbReference type="CDD" id="cd17546">
    <property type="entry name" value="REC_hyHK_CKI1_RcsC-like"/>
    <property type="match status" value="1"/>
</dbReference>
<dbReference type="PROSITE" id="PS50110">
    <property type="entry name" value="RESPONSE_REGULATORY"/>
    <property type="match status" value="1"/>
</dbReference>
<dbReference type="Pfam" id="PF00512">
    <property type="entry name" value="HisKA"/>
    <property type="match status" value="1"/>
</dbReference>
<dbReference type="InterPro" id="IPR036890">
    <property type="entry name" value="HATPase_C_sf"/>
</dbReference>
<dbReference type="SUPFAM" id="SSF47384">
    <property type="entry name" value="Homodimeric domain of signal transducing histidine kinase"/>
    <property type="match status" value="1"/>
</dbReference>
<dbReference type="GO" id="GO:0005524">
    <property type="term" value="F:ATP binding"/>
    <property type="evidence" value="ECO:0007669"/>
    <property type="project" value="UniProtKB-KW"/>
</dbReference>
<dbReference type="RefSeq" id="WP_020333290.1">
    <property type="nucleotide sequence ID" value="NZ_ATFJ01000004.1"/>
</dbReference>
<feature type="domain" description="Response regulatory" evidence="14">
    <location>
        <begin position="457"/>
        <end position="573"/>
    </location>
</feature>
<keyword evidence="7" id="KW-0378">Hydrolase</keyword>
<dbReference type="SMART" id="SM00387">
    <property type="entry name" value="HATPase_c"/>
    <property type="match status" value="1"/>
</dbReference>
<evidence type="ECO:0000256" key="3">
    <source>
        <dbReference type="ARBA" id="ARBA00022553"/>
    </source>
</evidence>
<dbReference type="Proteomes" id="UP000092741">
    <property type="component" value="Chromosome 1"/>
</dbReference>
<dbReference type="SMART" id="SM00448">
    <property type="entry name" value="REC"/>
    <property type="match status" value="1"/>
</dbReference>
<evidence type="ECO:0000256" key="1">
    <source>
        <dbReference type="ARBA" id="ARBA00000085"/>
    </source>
</evidence>
<evidence type="ECO:0000256" key="2">
    <source>
        <dbReference type="ARBA" id="ARBA00012438"/>
    </source>
</evidence>
<keyword evidence="5" id="KW-0547">Nucleotide-binding</keyword>
<dbReference type="InterPro" id="IPR005467">
    <property type="entry name" value="His_kinase_dom"/>
</dbReference>
<evidence type="ECO:0000256" key="7">
    <source>
        <dbReference type="ARBA" id="ARBA00022801"/>
    </source>
</evidence>
<keyword evidence="16" id="KW-1185">Reference proteome</keyword>
<keyword evidence="4" id="KW-0808">Transferase</keyword>
<keyword evidence="8" id="KW-0067">ATP-binding</keyword>
<dbReference type="GO" id="GO:0000155">
    <property type="term" value="F:phosphorelay sensor kinase activity"/>
    <property type="evidence" value="ECO:0007669"/>
    <property type="project" value="InterPro"/>
</dbReference>
<dbReference type="SUPFAM" id="SSF52172">
    <property type="entry name" value="CheY-like"/>
    <property type="match status" value="1"/>
</dbReference>
<dbReference type="CDD" id="cd00082">
    <property type="entry name" value="HisKA"/>
    <property type="match status" value="1"/>
</dbReference>
<dbReference type="Gene3D" id="3.40.50.2300">
    <property type="match status" value="1"/>
</dbReference>
<name>A0AAN0Y3I1_VIBNA</name>
<protein>
    <recommendedName>
        <fullName evidence="11">Sensory/regulatory protein RpfC</fullName>
        <ecNumber evidence="2">2.7.13.3</ecNumber>
    </recommendedName>
</protein>
<dbReference type="FunFam" id="3.30.565.10:FF:000010">
    <property type="entry name" value="Sensor histidine kinase RcsC"/>
    <property type="match status" value="1"/>
</dbReference>
<feature type="modified residue" description="4-aspartylphosphate" evidence="12">
    <location>
        <position position="508"/>
    </location>
</feature>
<evidence type="ECO:0000256" key="12">
    <source>
        <dbReference type="PROSITE-ProRule" id="PRU00169"/>
    </source>
</evidence>
<dbReference type="CDD" id="cd16922">
    <property type="entry name" value="HATPase_EvgS-ArcB-TorS-like"/>
    <property type="match status" value="1"/>
</dbReference>
<dbReference type="Pfam" id="PF00072">
    <property type="entry name" value="Response_reg"/>
    <property type="match status" value="1"/>
</dbReference>
<evidence type="ECO:0000313" key="15">
    <source>
        <dbReference type="EMBL" id="ANQ12640.1"/>
    </source>
</evidence>
<evidence type="ECO:0000313" key="16">
    <source>
        <dbReference type="Proteomes" id="UP000092741"/>
    </source>
</evidence>